<sequence length="237" mass="27686">MWTFHQTSILEFSFPSVNLDSHTYLKRIISISKQHVGEIQQVSTTTSKPEVAIEIEKWKDSVRSRVNASFVPKWRKESCSIFQVPANLRAVHPEAYEPTVVSIGPHHHGKAHLEPMEKHKWRMVRRLLLKRPEEDVLGECLDKVKALEERARSCYSEVIDMGSNEFVEMMVLDGCFIISVLLRLRSETIQRKNENTETTSEEEKDNNWVWKEQKTRRGREARRIALYICYSLSVMIS</sequence>
<evidence type="ECO:0000313" key="1">
    <source>
        <dbReference type="EMBL" id="KAK1294592.1"/>
    </source>
</evidence>
<proteinExistence type="predicted"/>
<dbReference type="Pfam" id="PF03140">
    <property type="entry name" value="DUF247"/>
    <property type="match status" value="1"/>
</dbReference>
<dbReference type="AlphaFoldDB" id="A0AAV9D2Z8"/>
<protein>
    <submittedName>
        <fullName evidence="1">Uncharacterized protein</fullName>
    </submittedName>
</protein>
<dbReference type="PANTHER" id="PTHR31170">
    <property type="entry name" value="BNAC04G53230D PROTEIN"/>
    <property type="match status" value="1"/>
</dbReference>
<dbReference type="Proteomes" id="UP001180020">
    <property type="component" value="Unassembled WGS sequence"/>
</dbReference>
<dbReference type="InterPro" id="IPR004158">
    <property type="entry name" value="DUF247_pln"/>
</dbReference>
<reference evidence="1" key="1">
    <citation type="journal article" date="2023" name="Nat. Commun.">
        <title>Diploid and tetraploid genomes of Acorus and the evolution of monocots.</title>
        <authorList>
            <person name="Ma L."/>
            <person name="Liu K.W."/>
            <person name="Li Z."/>
            <person name="Hsiao Y.Y."/>
            <person name="Qi Y."/>
            <person name="Fu T."/>
            <person name="Tang G.D."/>
            <person name="Zhang D."/>
            <person name="Sun W.H."/>
            <person name="Liu D.K."/>
            <person name="Li Y."/>
            <person name="Chen G.Z."/>
            <person name="Liu X.D."/>
            <person name="Liao X.Y."/>
            <person name="Jiang Y.T."/>
            <person name="Yu X."/>
            <person name="Hao Y."/>
            <person name="Huang J."/>
            <person name="Zhao X.W."/>
            <person name="Ke S."/>
            <person name="Chen Y.Y."/>
            <person name="Wu W.L."/>
            <person name="Hsu J.L."/>
            <person name="Lin Y.F."/>
            <person name="Huang M.D."/>
            <person name="Li C.Y."/>
            <person name="Huang L."/>
            <person name="Wang Z.W."/>
            <person name="Zhao X."/>
            <person name="Zhong W.Y."/>
            <person name="Peng D.H."/>
            <person name="Ahmad S."/>
            <person name="Lan S."/>
            <person name="Zhang J.S."/>
            <person name="Tsai W.C."/>
            <person name="Van de Peer Y."/>
            <person name="Liu Z.J."/>
        </authorList>
    </citation>
    <scope>NUCLEOTIDE SEQUENCE</scope>
    <source>
        <strain evidence="1">CP</strain>
    </source>
</reference>
<dbReference type="EMBL" id="JAUJYO010000016">
    <property type="protein sequence ID" value="KAK1294592.1"/>
    <property type="molecule type" value="Genomic_DNA"/>
</dbReference>
<comment type="caution">
    <text evidence="1">The sequence shown here is derived from an EMBL/GenBank/DDBJ whole genome shotgun (WGS) entry which is preliminary data.</text>
</comment>
<accession>A0AAV9D2Z8</accession>
<organism evidence="1 2">
    <name type="scientific">Acorus calamus</name>
    <name type="common">Sweet flag</name>
    <dbReference type="NCBI Taxonomy" id="4465"/>
    <lineage>
        <taxon>Eukaryota</taxon>
        <taxon>Viridiplantae</taxon>
        <taxon>Streptophyta</taxon>
        <taxon>Embryophyta</taxon>
        <taxon>Tracheophyta</taxon>
        <taxon>Spermatophyta</taxon>
        <taxon>Magnoliopsida</taxon>
        <taxon>Liliopsida</taxon>
        <taxon>Acoraceae</taxon>
        <taxon>Acorus</taxon>
    </lineage>
</organism>
<evidence type="ECO:0000313" key="2">
    <source>
        <dbReference type="Proteomes" id="UP001180020"/>
    </source>
</evidence>
<reference evidence="1" key="2">
    <citation type="submission" date="2023-06" db="EMBL/GenBank/DDBJ databases">
        <authorList>
            <person name="Ma L."/>
            <person name="Liu K.-W."/>
            <person name="Li Z."/>
            <person name="Hsiao Y.-Y."/>
            <person name="Qi Y."/>
            <person name="Fu T."/>
            <person name="Tang G."/>
            <person name="Zhang D."/>
            <person name="Sun W.-H."/>
            <person name="Liu D.-K."/>
            <person name="Li Y."/>
            <person name="Chen G.-Z."/>
            <person name="Liu X.-D."/>
            <person name="Liao X.-Y."/>
            <person name="Jiang Y.-T."/>
            <person name="Yu X."/>
            <person name="Hao Y."/>
            <person name="Huang J."/>
            <person name="Zhao X.-W."/>
            <person name="Ke S."/>
            <person name="Chen Y.-Y."/>
            <person name="Wu W.-L."/>
            <person name="Hsu J.-L."/>
            <person name="Lin Y.-F."/>
            <person name="Huang M.-D."/>
            <person name="Li C.-Y."/>
            <person name="Huang L."/>
            <person name="Wang Z.-W."/>
            <person name="Zhao X."/>
            <person name="Zhong W.-Y."/>
            <person name="Peng D.-H."/>
            <person name="Ahmad S."/>
            <person name="Lan S."/>
            <person name="Zhang J.-S."/>
            <person name="Tsai W.-C."/>
            <person name="Van De Peer Y."/>
            <person name="Liu Z.-J."/>
        </authorList>
    </citation>
    <scope>NUCLEOTIDE SEQUENCE</scope>
    <source>
        <strain evidence="1">CP</strain>
        <tissue evidence="1">Leaves</tissue>
    </source>
</reference>
<gene>
    <name evidence="1" type="ORF">QJS10_CPA16g01665</name>
</gene>
<keyword evidence="2" id="KW-1185">Reference proteome</keyword>
<dbReference type="PANTHER" id="PTHR31170:SF25">
    <property type="entry name" value="BNAA09G04570D PROTEIN"/>
    <property type="match status" value="1"/>
</dbReference>
<name>A0AAV9D2Z8_ACOCL</name>